<dbReference type="PANTHER" id="PTHR12418">
    <property type="entry name" value="ACYL-COENZYME A THIOESTERASE THEM4"/>
    <property type="match status" value="1"/>
</dbReference>
<comment type="catalytic activity">
    <reaction evidence="20">
        <text>hexadecanoyl-CoA + H2O = hexadecanoate + CoA + H(+)</text>
        <dbReference type="Rhea" id="RHEA:16645"/>
        <dbReference type="ChEBI" id="CHEBI:7896"/>
        <dbReference type="ChEBI" id="CHEBI:15377"/>
        <dbReference type="ChEBI" id="CHEBI:15378"/>
        <dbReference type="ChEBI" id="CHEBI:57287"/>
        <dbReference type="ChEBI" id="CHEBI:57379"/>
        <dbReference type="EC" id="3.1.2.2"/>
    </reaction>
    <physiologicalReaction direction="left-to-right" evidence="20">
        <dbReference type="Rhea" id="RHEA:16646"/>
    </physiologicalReaction>
</comment>
<keyword evidence="11" id="KW-0472">Membrane</keyword>
<dbReference type="EMBL" id="CP019791">
    <property type="protein sequence ID" value="AQT69258.1"/>
    <property type="molecule type" value="Genomic_DNA"/>
</dbReference>
<keyword evidence="6" id="KW-0053">Apoptosis</keyword>
<protein>
    <recommendedName>
        <fullName evidence="17">Acyl-coenzyme A thioesterase THEM4</fullName>
        <ecNumber evidence="16">3.1.2.2</ecNumber>
    </recommendedName>
    <alternativeName>
        <fullName evidence="18">Thioesterase superfamily member 4</fullName>
    </alternativeName>
</protein>
<evidence type="ECO:0000256" key="14">
    <source>
        <dbReference type="ARBA" id="ARBA00037002"/>
    </source>
</evidence>
<evidence type="ECO:0000256" key="22">
    <source>
        <dbReference type="ARBA" id="ARBA00048074"/>
    </source>
</evidence>
<dbReference type="OrthoDB" id="9792301at2"/>
<dbReference type="InterPro" id="IPR052365">
    <property type="entry name" value="THEM4/THEM5_acyl-CoA_thioest"/>
</dbReference>
<keyword evidence="26" id="KW-1185">Reference proteome</keyword>
<evidence type="ECO:0000256" key="16">
    <source>
        <dbReference type="ARBA" id="ARBA00038848"/>
    </source>
</evidence>
<keyword evidence="5" id="KW-0963">Cytoplasm</keyword>
<comment type="similarity">
    <text evidence="15">Belongs to the THEM4/THEM5 thioesterase family.</text>
</comment>
<feature type="domain" description="Thioesterase" evidence="24">
    <location>
        <begin position="60"/>
        <end position="128"/>
    </location>
</feature>
<evidence type="ECO:0000256" key="12">
    <source>
        <dbReference type="ARBA" id="ARBA00023273"/>
    </source>
</evidence>
<evidence type="ECO:0000256" key="9">
    <source>
        <dbReference type="ARBA" id="ARBA00022946"/>
    </source>
</evidence>
<gene>
    <name evidence="25" type="ORF">STSP2_02447</name>
</gene>
<dbReference type="Pfam" id="PF03061">
    <property type="entry name" value="4HBT"/>
    <property type="match status" value="1"/>
</dbReference>
<evidence type="ECO:0000256" key="15">
    <source>
        <dbReference type="ARBA" id="ARBA00038456"/>
    </source>
</evidence>
<evidence type="ECO:0000256" key="5">
    <source>
        <dbReference type="ARBA" id="ARBA00022490"/>
    </source>
</evidence>
<evidence type="ECO:0000256" key="11">
    <source>
        <dbReference type="ARBA" id="ARBA00023136"/>
    </source>
</evidence>
<sequence length="148" mass="16290">MKPVNSDTELLQTRKHIHPNCIVCNKANPKGLNINYVLTEDGSGVTAVFDCDEQYEGYPGIIHGGVIASIFDGAMGNCMFAHGHSAVTVELTTRFRHPVQTGKCARITARITRVSRPLFLLEAELIQDCQVKATARAKFYEQPELQGS</sequence>
<dbReference type="STRING" id="1936003.STSP2_02447"/>
<evidence type="ECO:0000256" key="17">
    <source>
        <dbReference type="ARBA" id="ARBA00040123"/>
    </source>
</evidence>
<evidence type="ECO:0000256" key="8">
    <source>
        <dbReference type="ARBA" id="ARBA00022832"/>
    </source>
</evidence>
<evidence type="ECO:0000256" key="2">
    <source>
        <dbReference type="ARBA" id="ARBA00004496"/>
    </source>
</evidence>
<dbReference type="RefSeq" id="WP_146662900.1">
    <property type="nucleotide sequence ID" value="NZ_CP019791.1"/>
</dbReference>
<evidence type="ECO:0000256" key="7">
    <source>
        <dbReference type="ARBA" id="ARBA00022801"/>
    </source>
</evidence>
<evidence type="ECO:0000256" key="18">
    <source>
        <dbReference type="ARBA" id="ARBA00043210"/>
    </source>
</evidence>
<dbReference type="GO" id="GO:0006631">
    <property type="term" value="P:fatty acid metabolic process"/>
    <property type="evidence" value="ECO:0007669"/>
    <property type="project" value="UniProtKB-KW"/>
</dbReference>
<evidence type="ECO:0000256" key="19">
    <source>
        <dbReference type="ARBA" id="ARBA00047588"/>
    </source>
</evidence>
<dbReference type="AlphaFoldDB" id="A0A1U9NNE9"/>
<comment type="subcellular location">
    <subcellularLocation>
        <location evidence="3">Cell projection</location>
        <location evidence="3">Ruffle membrane</location>
    </subcellularLocation>
    <subcellularLocation>
        <location evidence="2">Cytoplasm</location>
    </subcellularLocation>
    <subcellularLocation>
        <location evidence="1">Membrane</location>
        <topology evidence="1">Peripheral membrane protein</topology>
    </subcellularLocation>
</comment>
<dbReference type="InterPro" id="IPR006683">
    <property type="entry name" value="Thioestr_dom"/>
</dbReference>
<dbReference type="Gene3D" id="3.10.129.10">
    <property type="entry name" value="Hotdog Thioesterase"/>
    <property type="match status" value="1"/>
</dbReference>
<evidence type="ECO:0000256" key="1">
    <source>
        <dbReference type="ARBA" id="ARBA00004170"/>
    </source>
</evidence>
<evidence type="ECO:0000256" key="23">
    <source>
        <dbReference type="ARBA" id="ARBA00048180"/>
    </source>
</evidence>
<dbReference type="EC" id="3.1.2.2" evidence="16"/>
<keyword evidence="7" id="KW-0378">Hydrolase</keyword>
<evidence type="ECO:0000256" key="20">
    <source>
        <dbReference type="ARBA" id="ARBA00047734"/>
    </source>
</evidence>
<comment type="catalytic activity">
    <reaction evidence="19">
        <text>octanoyl-CoA + H2O = octanoate + CoA + H(+)</text>
        <dbReference type="Rhea" id="RHEA:30143"/>
        <dbReference type="ChEBI" id="CHEBI:15377"/>
        <dbReference type="ChEBI" id="CHEBI:15378"/>
        <dbReference type="ChEBI" id="CHEBI:25646"/>
        <dbReference type="ChEBI" id="CHEBI:57287"/>
        <dbReference type="ChEBI" id="CHEBI:57386"/>
    </reaction>
    <physiologicalReaction direction="left-to-right" evidence="19">
        <dbReference type="Rhea" id="RHEA:30144"/>
    </physiologicalReaction>
</comment>
<keyword evidence="12" id="KW-0966">Cell projection</keyword>
<evidence type="ECO:0000256" key="10">
    <source>
        <dbReference type="ARBA" id="ARBA00023098"/>
    </source>
</evidence>
<comment type="catalytic activity">
    <reaction evidence="21">
        <text>decanoyl-CoA + H2O = decanoate + CoA + H(+)</text>
        <dbReference type="Rhea" id="RHEA:40059"/>
        <dbReference type="ChEBI" id="CHEBI:15377"/>
        <dbReference type="ChEBI" id="CHEBI:15378"/>
        <dbReference type="ChEBI" id="CHEBI:27689"/>
        <dbReference type="ChEBI" id="CHEBI:57287"/>
        <dbReference type="ChEBI" id="CHEBI:61430"/>
    </reaction>
    <physiologicalReaction direction="left-to-right" evidence="21">
        <dbReference type="Rhea" id="RHEA:40060"/>
    </physiologicalReaction>
</comment>
<evidence type="ECO:0000256" key="3">
    <source>
        <dbReference type="ARBA" id="ARBA00004632"/>
    </source>
</evidence>
<dbReference type="SUPFAM" id="SSF54637">
    <property type="entry name" value="Thioesterase/thiol ester dehydrase-isomerase"/>
    <property type="match status" value="1"/>
</dbReference>
<dbReference type="Proteomes" id="UP000189674">
    <property type="component" value="Chromosome"/>
</dbReference>
<dbReference type="InterPro" id="IPR029069">
    <property type="entry name" value="HotDog_dom_sf"/>
</dbReference>
<evidence type="ECO:0000259" key="24">
    <source>
        <dbReference type="Pfam" id="PF03061"/>
    </source>
</evidence>
<keyword evidence="10" id="KW-0443">Lipid metabolism</keyword>
<evidence type="ECO:0000256" key="6">
    <source>
        <dbReference type="ARBA" id="ARBA00022703"/>
    </source>
</evidence>
<evidence type="ECO:0000256" key="4">
    <source>
        <dbReference type="ARBA" id="ARBA00022475"/>
    </source>
</evidence>
<organism evidence="25 26">
    <name type="scientific">Anaerohalosphaera lusitana</name>
    <dbReference type="NCBI Taxonomy" id="1936003"/>
    <lineage>
        <taxon>Bacteria</taxon>
        <taxon>Pseudomonadati</taxon>
        <taxon>Planctomycetota</taxon>
        <taxon>Phycisphaerae</taxon>
        <taxon>Sedimentisphaerales</taxon>
        <taxon>Anaerohalosphaeraceae</taxon>
        <taxon>Anaerohalosphaera</taxon>
    </lineage>
</organism>
<evidence type="ECO:0000256" key="13">
    <source>
        <dbReference type="ARBA" id="ARBA00035852"/>
    </source>
</evidence>
<accession>A0A1U9NNE9</accession>
<keyword evidence="4" id="KW-1003">Cell membrane</keyword>
<dbReference type="GO" id="GO:0016790">
    <property type="term" value="F:thiolester hydrolase activity"/>
    <property type="evidence" value="ECO:0007669"/>
    <property type="project" value="UniProtKB-ARBA"/>
</dbReference>
<comment type="catalytic activity">
    <reaction evidence="14">
        <text>(9Z)-octadecenoyl-CoA + H2O = (9Z)-octadecenoate + CoA + H(+)</text>
        <dbReference type="Rhea" id="RHEA:40139"/>
        <dbReference type="ChEBI" id="CHEBI:15377"/>
        <dbReference type="ChEBI" id="CHEBI:15378"/>
        <dbReference type="ChEBI" id="CHEBI:30823"/>
        <dbReference type="ChEBI" id="CHEBI:57287"/>
        <dbReference type="ChEBI" id="CHEBI:57387"/>
    </reaction>
    <physiologicalReaction direction="left-to-right" evidence="14">
        <dbReference type="Rhea" id="RHEA:40140"/>
    </physiologicalReaction>
</comment>
<evidence type="ECO:0000313" key="26">
    <source>
        <dbReference type="Proteomes" id="UP000189674"/>
    </source>
</evidence>
<reference evidence="26" key="1">
    <citation type="submission" date="2017-02" db="EMBL/GenBank/DDBJ databases">
        <title>Comparative genomics and description of representatives of a novel lineage of planctomycetes thriving in anoxic sediments.</title>
        <authorList>
            <person name="Spring S."/>
            <person name="Bunk B."/>
            <person name="Sproer C."/>
        </authorList>
    </citation>
    <scope>NUCLEOTIDE SEQUENCE [LARGE SCALE GENOMIC DNA]</scope>
    <source>
        <strain evidence="26">ST-NAGAB-D1</strain>
    </source>
</reference>
<evidence type="ECO:0000256" key="21">
    <source>
        <dbReference type="ARBA" id="ARBA00047969"/>
    </source>
</evidence>
<dbReference type="CDD" id="cd03443">
    <property type="entry name" value="PaaI_thioesterase"/>
    <property type="match status" value="1"/>
</dbReference>
<dbReference type="GO" id="GO:0016020">
    <property type="term" value="C:membrane"/>
    <property type="evidence" value="ECO:0007669"/>
    <property type="project" value="UniProtKB-SubCell"/>
</dbReference>
<proteinExistence type="inferred from homology"/>
<keyword evidence="8" id="KW-0276">Fatty acid metabolism</keyword>
<evidence type="ECO:0000313" key="25">
    <source>
        <dbReference type="EMBL" id="AQT69258.1"/>
    </source>
</evidence>
<keyword evidence="9" id="KW-0809">Transit peptide</keyword>
<name>A0A1U9NNE9_9BACT</name>
<comment type="catalytic activity">
    <reaction evidence="13">
        <text>(5Z,8Z,11Z,14Z)-eicosatetraenoyl-CoA + H2O = (5Z,8Z,11Z,14Z)-eicosatetraenoate + CoA + H(+)</text>
        <dbReference type="Rhea" id="RHEA:40151"/>
        <dbReference type="ChEBI" id="CHEBI:15377"/>
        <dbReference type="ChEBI" id="CHEBI:15378"/>
        <dbReference type="ChEBI" id="CHEBI:32395"/>
        <dbReference type="ChEBI" id="CHEBI:57287"/>
        <dbReference type="ChEBI" id="CHEBI:57368"/>
    </reaction>
    <physiologicalReaction direction="left-to-right" evidence="13">
        <dbReference type="Rhea" id="RHEA:40152"/>
    </physiologicalReaction>
</comment>
<comment type="catalytic activity">
    <reaction evidence="22">
        <text>dodecanoyl-CoA + H2O = dodecanoate + CoA + H(+)</text>
        <dbReference type="Rhea" id="RHEA:30135"/>
        <dbReference type="ChEBI" id="CHEBI:15377"/>
        <dbReference type="ChEBI" id="CHEBI:15378"/>
        <dbReference type="ChEBI" id="CHEBI:18262"/>
        <dbReference type="ChEBI" id="CHEBI:57287"/>
        <dbReference type="ChEBI" id="CHEBI:57375"/>
    </reaction>
    <physiologicalReaction direction="left-to-right" evidence="22">
        <dbReference type="Rhea" id="RHEA:30136"/>
    </physiologicalReaction>
</comment>
<dbReference type="KEGG" id="alus:STSP2_02447"/>
<dbReference type="PANTHER" id="PTHR12418:SF19">
    <property type="entry name" value="ACYL-COENZYME A THIOESTERASE THEM4"/>
    <property type="match status" value="1"/>
</dbReference>
<comment type="catalytic activity">
    <reaction evidence="23">
        <text>tetradecanoyl-CoA + H2O = tetradecanoate + CoA + H(+)</text>
        <dbReference type="Rhea" id="RHEA:40119"/>
        <dbReference type="ChEBI" id="CHEBI:15377"/>
        <dbReference type="ChEBI" id="CHEBI:15378"/>
        <dbReference type="ChEBI" id="CHEBI:30807"/>
        <dbReference type="ChEBI" id="CHEBI:57287"/>
        <dbReference type="ChEBI" id="CHEBI:57385"/>
    </reaction>
    <physiologicalReaction direction="left-to-right" evidence="23">
        <dbReference type="Rhea" id="RHEA:40120"/>
    </physiologicalReaction>
</comment>
<dbReference type="GO" id="GO:0005737">
    <property type="term" value="C:cytoplasm"/>
    <property type="evidence" value="ECO:0007669"/>
    <property type="project" value="UniProtKB-SubCell"/>
</dbReference>